<keyword evidence="1" id="KW-0812">Transmembrane</keyword>
<dbReference type="AlphaFoldDB" id="A0A1L7XW28"/>
<feature type="transmembrane region" description="Helical" evidence="1">
    <location>
        <begin position="133"/>
        <end position="154"/>
    </location>
</feature>
<name>A0A1L7XW28_9HELO</name>
<accession>A0A1L7XW28</accession>
<dbReference type="OrthoDB" id="3692311at2759"/>
<dbReference type="Proteomes" id="UP000184330">
    <property type="component" value="Unassembled WGS sequence"/>
</dbReference>
<evidence type="ECO:0000256" key="1">
    <source>
        <dbReference type="SAM" id="Phobius"/>
    </source>
</evidence>
<evidence type="ECO:0000313" key="3">
    <source>
        <dbReference type="Proteomes" id="UP000184330"/>
    </source>
</evidence>
<organism evidence="2 3">
    <name type="scientific">Phialocephala subalpina</name>
    <dbReference type="NCBI Taxonomy" id="576137"/>
    <lineage>
        <taxon>Eukaryota</taxon>
        <taxon>Fungi</taxon>
        <taxon>Dikarya</taxon>
        <taxon>Ascomycota</taxon>
        <taxon>Pezizomycotina</taxon>
        <taxon>Leotiomycetes</taxon>
        <taxon>Helotiales</taxon>
        <taxon>Mollisiaceae</taxon>
        <taxon>Phialocephala</taxon>
        <taxon>Phialocephala fortinii species complex</taxon>
    </lineage>
</organism>
<keyword evidence="1" id="KW-0472">Membrane</keyword>
<dbReference type="EMBL" id="FJOG01000067">
    <property type="protein sequence ID" value="CZR69236.1"/>
    <property type="molecule type" value="Genomic_DNA"/>
</dbReference>
<sequence length="200" mass="22172">MDSDEIHSDPHCLWVLLLPAKHTRGPPICSPVLYFGESRLGAKRTADVEKSKKKPETYWSFLDKWDAFGQTMVNLSTVDPATFSIRLTTAFNTYYYASLSLDIGAGLIISTTNATTTATAYSPFEIVICNRPYFVILLVISLILLVCSLLSVLLRFKIDTPDIMGHISSMAIDHELRVTQSISLNGTHLSALEGQKSSRI</sequence>
<protein>
    <submittedName>
        <fullName evidence="2">Uncharacterized protein</fullName>
    </submittedName>
</protein>
<keyword evidence="1" id="KW-1133">Transmembrane helix</keyword>
<reference evidence="2 3" key="1">
    <citation type="submission" date="2016-03" db="EMBL/GenBank/DDBJ databases">
        <authorList>
            <person name="Ploux O."/>
        </authorList>
    </citation>
    <scope>NUCLEOTIDE SEQUENCE [LARGE SCALE GENOMIC DNA]</scope>
    <source>
        <strain evidence="2 3">UAMH 11012</strain>
    </source>
</reference>
<proteinExistence type="predicted"/>
<gene>
    <name evidence="2" type="ORF">PAC_19136</name>
</gene>
<keyword evidence="3" id="KW-1185">Reference proteome</keyword>
<evidence type="ECO:0000313" key="2">
    <source>
        <dbReference type="EMBL" id="CZR69236.1"/>
    </source>
</evidence>